<feature type="compositionally biased region" description="Low complexity" evidence="1">
    <location>
        <begin position="79"/>
        <end position="101"/>
    </location>
</feature>
<sequence>MGLWLWWRAGARAASTPLSSSSLRPLVPPRLSGAPWVPHTSAAICCGQGRPRRAPASALPRPHSGSHVACSPAPPSRPAFPAARPVSSALRRASRRVSAARLRARRPRPRRAEHRQALRGRAASAQRPPGSSLLTRPGPSLSVAVVSRGGRTGERRRGWRREASCRCVGGGGGGAGRKGARDKGQEGG</sequence>
<organism evidence="2 3">
    <name type="scientific">Rhodotorula diobovata</name>
    <dbReference type="NCBI Taxonomy" id="5288"/>
    <lineage>
        <taxon>Eukaryota</taxon>
        <taxon>Fungi</taxon>
        <taxon>Dikarya</taxon>
        <taxon>Basidiomycota</taxon>
        <taxon>Pucciniomycotina</taxon>
        <taxon>Microbotryomycetes</taxon>
        <taxon>Sporidiobolales</taxon>
        <taxon>Sporidiobolaceae</taxon>
        <taxon>Rhodotorula</taxon>
    </lineage>
</organism>
<evidence type="ECO:0000313" key="2">
    <source>
        <dbReference type="EMBL" id="TNY19658.1"/>
    </source>
</evidence>
<dbReference type="Proteomes" id="UP000311382">
    <property type="component" value="Unassembled WGS sequence"/>
</dbReference>
<name>A0A5C5FS20_9BASI</name>
<feature type="compositionally biased region" description="Basic residues" evidence="1">
    <location>
        <begin position="102"/>
        <end position="113"/>
    </location>
</feature>
<feature type="compositionally biased region" description="Gly residues" evidence="1">
    <location>
        <begin position="168"/>
        <end position="177"/>
    </location>
</feature>
<evidence type="ECO:0000313" key="3">
    <source>
        <dbReference type="Proteomes" id="UP000311382"/>
    </source>
</evidence>
<feature type="compositionally biased region" description="Basic and acidic residues" evidence="1">
    <location>
        <begin position="151"/>
        <end position="164"/>
    </location>
</feature>
<dbReference type="AlphaFoldDB" id="A0A5C5FS20"/>
<gene>
    <name evidence="2" type="ORF">DMC30DRAFT_399733</name>
</gene>
<protein>
    <submittedName>
        <fullName evidence="2">Uncharacterized protein</fullName>
    </submittedName>
</protein>
<accession>A0A5C5FS20</accession>
<feature type="compositionally biased region" description="Basic and acidic residues" evidence="1">
    <location>
        <begin position="179"/>
        <end position="188"/>
    </location>
</feature>
<comment type="caution">
    <text evidence="2">The sequence shown here is derived from an EMBL/GenBank/DDBJ whole genome shotgun (WGS) entry which is preliminary data.</text>
</comment>
<keyword evidence="3" id="KW-1185">Reference proteome</keyword>
<feature type="region of interest" description="Disordered" evidence="1">
    <location>
        <begin position="48"/>
        <end position="188"/>
    </location>
</feature>
<reference evidence="2 3" key="1">
    <citation type="submission" date="2019-03" db="EMBL/GenBank/DDBJ databases">
        <title>Rhodosporidium diobovatum UCD-FST 08-225 genome sequencing, assembly, and annotation.</title>
        <authorList>
            <person name="Fakankun I.U."/>
            <person name="Fristensky B."/>
            <person name="Levin D.B."/>
        </authorList>
    </citation>
    <scope>NUCLEOTIDE SEQUENCE [LARGE SCALE GENOMIC DNA]</scope>
    <source>
        <strain evidence="2 3">UCD-FST 08-225</strain>
    </source>
</reference>
<proteinExistence type="predicted"/>
<dbReference type="EMBL" id="SOZI01000088">
    <property type="protein sequence ID" value="TNY19658.1"/>
    <property type="molecule type" value="Genomic_DNA"/>
</dbReference>
<evidence type="ECO:0000256" key="1">
    <source>
        <dbReference type="SAM" id="MobiDB-lite"/>
    </source>
</evidence>